<evidence type="ECO:0000313" key="6">
    <source>
        <dbReference type="Proteomes" id="UP000076268"/>
    </source>
</evidence>
<dbReference type="Proteomes" id="UP000076268">
    <property type="component" value="Unassembled WGS sequence"/>
</dbReference>
<accession>A0A154BQJ3</accession>
<sequence>MNKTMCDTQAVFIEKLANRTPTLGTFIVTGDPFVTEIFGWAGFDFVVIDTEHSPNDISAVVNHIRAAELSGLSPIVRVTKNDPSLILRVLDNGASGIVVPQVNTAAEAKAVVKAARYAPQGERGIAGVVRAARCGFTPMEQYIENANKQVQVIVQIEHIEAVQNLEEILAVEGIDGIFIGPTDLSQSMGITGQFNDPALRDVISQVVEQTKASDKWIGIFCVNAADAKNWADKGAVLLTIATDTMLIAQAARELKQQVNI</sequence>
<protein>
    <recommendedName>
        <fullName evidence="4">HpcH/HpaI aldolase/citrate lyase domain-containing protein</fullName>
    </recommendedName>
</protein>
<comment type="similarity">
    <text evidence="1">Belongs to the HpcH/HpaI aldolase family.</text>
</comment>
<dbReference type="RefSeq" id="WP_082816784.1">
    <property type="nucleotide sequence ID" value="NZ_LSGP01000017.1"/>
</dbReference>
<dbReference type="PANTHER" id="PTHR30502:SF0">
    <property type="entry name" value="PHOSPHOENOLPYRUVATE CARBOXYLASE FAMILY PROTEIN"/>
    <property type="match status" value="1"/>
</dbReference>
<keyword evidence="3" id="KW-0456">Lyase</keyword>
<dbReference type="AlphaFoldDB" id="A0A154BQJ3"/>
<dbReference type="PANTHER" id="PTHR30502">
    <property type="entry name" value="2-KETO-3-DEOXY-L-RHAMNONATE ALDOLASE"/>
    <property type="match status" value="1"/>
</dbReference>
<dbReference type="GO" id="GO:0005737">
    <property type="term" value="C:cytoplasm"/>
    <property type="evidence" value="ECO:0007669"/>
    <property type="project" value="TreeGrafter"/>
</dbReference>
<dbReference type="Pfam" id="PF03328">
    <property type="entry name" value="HpcH_HpaI"/>
    <property type="match status" value="1"/>
</dbReference>
<dbReference type="OrthoDB" id="86160at2"/>
<dbReference type="Gene3D" id="3.20.20.60">
    <property type="entry name" value="Phosphoenolpyruvate-binding domains"/>
    <property type="match status" value="1"/>
</dbReference>
<dbReference type="SUPFAM" id="SSF51621">
    <property type="entry name" value="Phosphoenolpyruvate/pyruvate domain"/>
    <property type="match status" value="1"/>
</dbReference>
<proteinExistence type="inferred from homology"/>
<name>A0A154BQJ3_ANASB</name>
<dbReference type="EMBL" id="LSGP01000017">
    <property type="protein sequence ID" value="KYZ76206.1"/>
    <property type="molecule type" value="Genomic_DNA"/>
</dbReference>
<evidence type="ECO:0000256" key="1">
    <source>
        <dbReference type="ARBA" id="ARBA00005568"/>
    </source>
</evidence>
<feature type="domain" description="HpcH/HpaI aldolase/citrate lyase" evidence="4">
    <location>
        <begin position="24"/>
        <end position="249"/>
    </location>
</feature>
<dbReference type="GO" id="GO:0016832">
    <property type="term" value="F:aldehyde-lyase activity"/>
    <property type="evidence" value="ECO:0007669"/>
    <property type="project" value="TreeGrafter"/>
</dbReference>
<reference evidence="5 6" key="1">
    <citation type="submission" date="2016-02" db="EMBL/GenBank/DDBJ databases">
        <title>Anaerosporomusa subterraneum gen. nov., sp. nov., a spore-forming obligate anaerobe isolated from saprolite.</title>
        <authorList>
            <person name="Choi J.K."/>
            <person name="Shah M."/>
            <person name="Yee N."/>
        </authorList>
    </citation>
    <scope>NUCLEOTIDE SEQUENCE [LARGE SCALE GENOMIC DNA]</scope>
    <source>
        <strain evidence="5 6">RU4</strain>
    </source>
</reference>
<evidence type="ECO:0000259" key="4">
    <source>
        <dbReference type="Pfam" id="PF03328"/>
    </source>
</evidence>
<dbReference type="GO" id="GO:0046872">
    <property type="term" value="F:metal ion binding"/>
    <property type="evidence" value="ECO:0007669"/>
    <property type="project" value="UniProtKB-KW"/>
</dbReference>
<comment type="caution">
    <text evidence="5">The sequence shown here is derived from an EMBL/GenBank/DDBJ whole genome shotgun (WGS) entry which is preliminary data.</text>
</comment>
<dbReference type="InterPro" id="IPR005000">
    <property type="entry name" value="Aldolase/citrate-lyase_domain"/>
</dbReference>
<evidence type="ECO:0000256" key="3">
    <source>
        <dbReference type="ARBA" id="ARBA00023239"/>
    </source>
</evidence>
<evidence type="ECO:0000313" key="5">
    <source>
        <dbReference type="EMBL" id="KYZ76206.1"/>
    </source>
</evidence>
<keyword evidence="6" id="KW-1185">Reference proteome</keyword>
<dbReference type="InterPro" id="IPR050251">
    <property type="entry name" value="HpcH-HpaI_aldolase"/>
</dbReference>
<dbReference type="STRING" id="1794912.AXX12_07120"/>
<organism evidence="5 6">
    <name type="scientific">Anaerosporomusa subterranea</name>
    <dbReference type="NCBI Taxonomy" id="1794912"/>
    <lineage>
        <taxon>Bacteria</taxon>
        <taxon>Bacillati</taxon>
        <taxon>Bacillota</taxon>
        <taxon>Negativicutes</taxon>
        <taxon>Acetonemataceae</taxon>
        <taxon>Anaerosporomusa</taxon>
    </lineage>
</organism>
<dbReference type="InterPro" id="IPR015813">
    <property type="entry name" value="Pyrv/PenolPyrv_kinase-like_dom"/>
</dbReference>
<keyword evidence="2" id="KW-0479">Metal-binding</keyword>
<evidence type="ECO:0000256" key="2">
    <source>
        <dbReference type="ARBA" id="ARBA00022723"/>
    </source>
</evidence>
<gene>
    <name evidence="5" type="ORF">AXX12_07120</name>
</gene>
<dbReference type="InterPro" id="IPR040442">
    <property type="entry name" value="Pyrv_kinase-like_dom_sf"/>
</dbReference>